<dbReference type="Gene3D" id="3.30.2090.10">
    <property type="entry name" value="Multidrug efflux transporter AcrB TolC docking domain, DN and DC subdomains"/>
    <property type="match status" value="3"/>
</dbReference>
<dbReference type="GO" id="GO:0042910">
    <property type="term" value="F:xenobiotic transmembrane transporter activity"/>
    <property type="evidence" value="ECO:0007669"/>
    <property type="project" value="TreeGrafter"/>
</dbReference>
<keyword evidence="2" id="KW-0812">Transmembrane</keyword>
<feature type="transmembrane region" description="Helical" evidence="2">
    <location>
        <begin position="582"/>
        <end position="602"/>
    </location>
</feature>
<feature type="transmembrane region" description="Helical" evidence="2">
    <location>
        <begin position="1129"/>
        <end position="1155"/>
    </location>
</feature>
<feature type="transmembrane region" description="Helical" evidence="2">
    <location>
        <begin position="614"/>
        <end position="641"/>
    </location>
</feature>
<dbReference type="GO" id="GO:0005886">
    <property type="term" value="C:plasma membrane"/>
    <property type="evidence" value="ECO:0007669"/>
    <property type="project" value="TreeGrafter"/>
</dbReference>
<dbReference type="Pfam" id="PF00873">
    <property type="entry name" value="ACR_tran"/>
    <property type="match status" value="2"/>
</dbReference>
<feature type="transmembrane region" description="Helical" evidence="2">
    <location>
        <begin position="510"/>
        <end position="527"/>
    </location>
</feature>
<dbReference type="Gene3D" id="3.30.70.1320">
    <property type="entry name" value="Multidrug efflux transporter AcrB pore domain like"/>
    <property type="match status" value="2"/>
</dbReference>
<feature type="transmembrane region" description="Helical" evidence="2">
    <location>
        <begin position="1098"/>
        <end position="1117"/>
    </location>
</feature>
<dbReference type="STRING" id="1173111.SAMN05444955_11282"/>
<reference evidence="3 4" key="1">
    <citation type="submission" date="2016-10" db="EMBL/GenBank/DDBJ databases">
        <authorList>
            <person name="de Groot N.N."/>
        </authorList>
    </citation>
    <scope>NUCLEOTIDE SEQUENCE [LARGE SCALE GENOMIC DNA]</scope>
    <source>
        <strain evidence="3 4">DSM 46701</strain>
    </source>
</reference>
<protein>
    <submittedName>
        <fullName evidence="3">Hydrophobic/amphiphilic exporter-1, HAE1 family</fullName>
    </submittedName>
</protein>
<keyword evidence="2" id="KW-1133">Transmembrane helix</keyword>
<dbReference type="AlphaFoldDB" id="A0A1H8GU97"/>
<accession>A0A1H8GU97</accession>
<evidence type="ECO:0000313" key="3">
    <source>
        <dbReference type="EMBL" id="SEN47701.1"/>
    </source>
</evidence>
<evidence type="ECO:0000313" key="4">
    <source>
        <dbReference type="Proteomes" id="UP000199695"/>
    </source>
</evidence>
<evidence type="ECO:0000256" key="1">
    <source>
        <dbReference type="SAM" id="MobiDB-lite"/>
    </source>
</evidence>
<sequence length="1172" mass="126603">MNWLTRFSLKNIAAIVILVLLVSMGGVYTSAQLKMEAMPDINFPVIVALTPYPGASPEDIDKKVTQPIEKALSGIKGAKKVTSVSADSTSVVVVEFDFDADLDKAQQEMRDSIDRLELPEEVLKTTFNRFGFNTYPVMNLSFTSDTKKPAELERWVHDVAKASFESVDGVGEVQVKGEGNKQVYIRLKPEQLKKYNLSPQQVQQALQSANLSLPLGDLNMNQIDLPVRIEQKITNIEQLKNYELTIPANPAAGFQDAFEQIGQGMQGLGQAVGGLGQAVGGLSKGLGQMGQGVGLLQAQVQILQQAQHLQAQIIGDQLALNEASAQLRENPDDESLQKRVKDLQANIARNQAILKVMNDRLEQLRSQMPKPQSGGKEREGAGGAAKVPSGKTAKPGVKEAEIKTIRLEEIASVTESADGNTMITRTDGKPSVNVDIVKDPDANIVEVADQINEKIAELKKNNPDVKIALLFDQSRGVKASIHSMIREGLLGALFAAIVILIFLRNFRMTLISVVSIPVSVLATLILIKQADISLNIMTLGGLAVAIGRVVDDSIVVIENIYRHMMKNPDRDVNLIQLATKEVASAITSSTMTTVAVFVPLGFVNGIVGKVFFPFALTVAIALLCSLAVAVTIVPVLAKIMLLRGKKLRLDRTRSRTAEVYKKALAWSLDHKGWVITVSIVLLLASLAMIPLVGTSFIPSDKDKAVQVSLKMPSGTHISKTDQMVRKIEEKIRRHKEVQVISSSVGNLRGQLNNDGSIGSANRASMFVSLAPSADMDQWLEEIRHELKPLQKEGEIMVEEVKSVGPPSSKIQVGVKGNNLDEIRRTADQLAEKMKQVHGLVNVSHNLSEEKELVTIHVDPAKAAKEGLVAQQVAFSVRGLLEADKVMEIEKGTQTQDVKLGLEKEGVNSVEELKNVQILSSTGKLIKLGEIAAINKEKGPVTIQKENGQQYAVVSGNVTIKDTGAVSRDVQQIIDGMSFPKGIKVTLGGDTEEMNKSFAQLGVAMVVAVAAVYIVMIIAFGEATAPFTILFSLPFALIGGLLGLLISGQPISVSSMIGFLMLIGIVVTNAIVLIDRVGQQRRRGLAIREALLEAAGTRLRPILMTALATIFALLPLALGYGEGTLISQGLAVVVIGGLASSTLLTLFIVPIVYLLLTRVQERIIGRPKAEVKV</sequence>
<dbReference type="Gene3D" id="3.30.70.1430">
    <property type="entry name" value="Multidrug efflux transporter AcrB pore domain"/>
    <property type="match status" value="2"/>
</dbReference>
<dbReference type="SUPFAM" id="SSF82693">
    <property type="entry name" value="Multidrug efflux transporter AcrB pore domain, PN1, PN2, PC1 and PC2 subdomains"/>
    <property type="match status" value="3"/>
</dbReference>
<dbReference type="RefSeq" id="WP_170839935.1">
    <property type="nucleotide sequence ID" value="NZ_FOCQ01000012.1"/>
</dbReference>
<keyword evidence="2" id="KW-0472">Membrane</keyword>
<dbReference type="EMBL" id="FOCQ01000012">
    <property type="protein sequence ID" value="SEN47701.1"/>
    <property type="molecule type" value="Genomic_DNA"/>
</dbReference>
<proteinExistence type="predicted"/>
<feature type="transmembrane region" description="Helical" evidence="2">
    <location>
        <begin position="997"/>
        <end position="1019"/>
    </location>
</feature>
<dbReference type="InterPro" id="IPR001036">
    <property type="entry name" value="Acrflvin-R"/>
</dbReference>
<dbReference type="InterPro" id="IPR027463">
    <property type="entry name" value="AcrB_DN_DC_subdom"/>
</dbReference>
<feature type="transmembrane region" description="Helical" evidence="2">
    <location>
        <begin position="672"/>
        <end position="693"/>
    </location>
</feature>
<evidence type="ECO:0000256" key="2">
    <source>
        <dbReference type="SAM" id="Phobius"/>
    </source>
</evidence>
<feature type="transmembrane region" description="Helical" evidence="2">
    <location>
        <begin position="484"/>
        <end position="503"/>
    </location>
</feature>
<feature type="transmembrane region" description="Helical" evidence="2">
    <location>
        <begin position="539"/>
        <end position="561"/>
    </location>
</feature>
<dbReference type="Gene3D" id="1.20.1640.10">
    <property type="entry name" value="Multidrug efflux transporter AcrB transmembrane domain"/>
    <property type="match status" value="3"/>
</dbReference>
<organism evidence="3 4">
    <name type="scientific">Lihuaxuella thermophila</name>
    <dbReference type="NCBI Taxonomy" id="1173111"/>
    <lineage>
        <taxon>Bacteria</taxon>
        <taxon>Bacillati</taxon>
        <taxon>Bacillota</taxon>
        <taxon>Bacilli</taxon>
        <taxon>Bacillales</taxon>
        <taxon>Thermoactinomycetaceae</taxon>
        <taxon>Lihuaxuella</taxon>
    </lineage>
</organism>
<feature type="transmembrane region" description="Helical" evidence="2">
    <location>
        <begin position="1026"/>
        <end position="1046"/>
    </location>
</feature>
<feature type="transmembrane region" description="Helical" evidence="2">
    <location>
        <begin position="1052"/>
        <end position="1077"/>
    </location>
</feature>
<feature type="region of interest" description="Disordered" evidence="1">
    <location>
        <begin position="367"/>
        <end position="398"/>
    </location>
</feature>
<keyword evidence="4" id="KW-1185">Reference proteome</keyword>
<dbReference type="Proteomes" id="UP000199695">
    <property type="component" value="Unassembled WGS sequence"/>
</dbReference>
<dbReference type="PANTHER" id="PTHR32063">
    <property type="match status" value="1"/>
</dbReference>
<dbReference type="SUPFAM" id="SSF82714">
    <property type="entry name" value="Multidrug efflux transporter AcrB TolC docking domain, DN and DC subdomains"/>
    <property type="match status" value="2"/>
</dbReference>
<dbReference type="Gene3D" id="3.30.70.1440">
    <property type="entry name" value="Multidrug efflux transporter AcrB pore domain"/>
    <property type="match status" value="1"/>
</dbReference>
<name>A0A1H8GU97_9BACL</name>
<dbReference type="PANTHER" id="PTHR32063:SF0">
    <property type="entry name" value="SWARMING MOTILITY PROTEIN SWRC"/>
    <property type="match status" value="1"/>
</dbReference>
<gene>
    <name evidence="3" type="ORF">SAMN05444955_11282</name>
</gene>
<dbReference type="SUPFAM" id="SSF82866">
    <property type="entry name" value="Multidrug efflux transporter AcrB transmembrane domain"/>
    <property type="match status" value="2"/>
</dbReference>